<dbReference type="GO" id="GO:0009190">
    <property type="term" value="P:cyclic nucleotide biosynthetic process"/>
    <property type="evidence" value="ECO:0007669"/>
    <property type="project" value="InterPro"/>
</dbReference>
<feature type="domain" description="Guanylate cyclase" evidence="2">
    <location>
        <begin position="9"/>
        <end position="123"/>
    </location>
</feature>
<dbReference type="SMART" id="SM00044">
    <property type="entry name" value="CYCc"/>
    <property type="match status" value="1"/>
</dbReference>
<evidence type="ECO:0000259" key="2">
    <source>
        <dbReference type="PROSITE" id="PS50125"/>
    </source>
</evidence>
<sequence>MPLPAGTVTLLFTDVEGSTRLWEQHPKAMRGALARHDALATSILARHGGKLVKKRGEGDSLFAVFPRATDALNAACELQKAFVRELWAPETPLRVRMALHTGETELRGADYYGVAVNRCARLRSLARGGQVILSQATEQLVRDGLPAGAHLEPLGEVRLRDLERPEQVFQLIHPDLPKECGESLDGAAQANGNPPEAEAWRVELFGGLRLRRGEQVLTRLETRKAEALVAYLAFFRTRPHPR</sequence>
<dbReference type="CDD" id="cd07302">
    <property type="entry name" value="CHD"/>
    <property type="match status" value="1"/>
</dbReference>
<dbReference type="EMBL" id="CADCTO010000379">
    <property type="protein sequence ID" value="CAA9270476.1"/>
    <property type="molecule type" value="Genomic_DNA"/>
</dbReference>
<dbReference type="AlphaFoldDB" id="A0A6J4J4T2"/>
<dbReference type="InterPro" id="IPR001054">
    <property type="entry name" value="A/G_cyclase"/>
</dbReference>
<dbReference type="PANTHER" id="PTHR43081:SF1">
    <property type="entry name" value="ADENYLATE CYCLASE, TERMINAL-DIFFERENTIATION SPECIFIC"/>
    <property type="match status" value="1"/>
</dbReference>
<accession>A0A6J4J4T2</accession>
<comment type="similarity">
    <text evidence="1">Belongs to the adenylyl cyclase class-3 family.</text>
</comment>
<dbReference type="InterPro" id="IPR029787">
    <property type="entry name" value="Nucleotide_cyclase"/>
</dbReference>
<dbReference type="Pfam" id="PF00211">
    <property type="entry name" value="Guanylate_cyc"/>
    <property type="match status" value="1"/>
</dbReference>
<organism evidence="3">
    <name type="scientific">uncultured Armatimonadetes bacterium</name>
    <dbReference type="NCBI Taxonomy" id="157466"/>
    <lineage>
        <taxon>Bacteria</taxon>
        <taxon>Bacillati</taxon>
        <taxon>Armatimonadota</taxon>
        <taxon>environmental samples</taxon>
    </lineage>
</organism>
<protein>
    <submittedName>
        <fullName evidence="3">Cyclase homology domain / Predicted ATPase / Transcriptional regulator, LuxR family</fullName>
    </submittedName>
</protein>
<dbReference type="PROSITE" id="PS50125">
    <property type="entry name" value="GUANYLATE_CYCLASE_2"/>
    <property type="match status" value="1"/>
</dbReference>
<evidence type="ECO:0000313" key="3">
    <source>
        <dbReference type="EMBL" id="CAA9270476.1"/>
    </source>
</evidence>
<dbReference type="PANTHER" id="PTHR43081">
    <property type="entry name" value="ADENYLATE CYCLASE, TERMINAL-DIFFERENTIATION SPECIFIC-RELATED"/>
    <property type="match status" value="1"/>
</dbReference>
<dbReference type="SUPFAM" id="SSF55073">
    <property type="entry name" value="Nucleotide cyclase"/>
    <property type="match status" value="1"/>
</dbReference>
<name>A0A6J4J4T2_9BACT</name>
<gene>
    <name evidence="3" type="ORF">AVDCRST_MAG63-2900</name>
</gene>
<reference evidence="3" key="1">
    <citation type="submission" date="2020-02" db="EMBL/GenBank/DDBJ databases">
        <authorList>
            <person name="Meier V. D."/>
        </authorList>
    </citation>
    <scope>NUCLEOTIDE SEQUENCE</scope>
    <source>
        <strain evidence="3">AVDCRST_MAG63</strain>
    </source>
</reference>
<dbReference type="GO" id="GO:0035556">
    <property type="term" value="P:intracellular signal transduction"/>
    <property type="evidence" value="ECO:0007669"/>
    <property type="project" value="InterPro"/>
</dbReference>
<dbReference type="Gene3D" id="3.30.70.1230">
    <property type="entry name" value="Nucleotide cyclase"/>
    <property type="match status" value="1"/>
</dbReference>
<dbReference type="InterPro" id="IPR050697">
    <property type="entry name" value="Adenylyl/Guanylyl_Cyclase_3/4"/>
</dbReference>
<evidence type="ECO:0000256" key="1">
    <source>
        <dbReference type="ARBA" id="ARBA00005381"/>
    </source>
</evidence>
<dbReference type="GO" id="GO:0004016">
    <property type="term" value="F:adenylate cyclase activity"/>
    <property type="evidence" value="ECO:0007669"/>
    <property type="project" value="UniProtKB-ARBA"/>
</dbReference>
<proteinExistence type="inferred from homology"/>